<dbReference type="EMBL" id="JAKRYL010000034">
    <property type="protein sequence ID" value="MCL7749642.1"/>
    <property type="molecule type" value="Genomic_DNA"/>
</dbReference>
<gene>
    <name evidence="1" type="ORF">MF646_21215</name>
</gene>
<comment type="caution">
    <text evidence="1">The sequence shown here is derived from an EMBL/GenBank/DDBJ whole genome shotgun (WGS) entry which is preliminary data.</text>
</comment>
<dbReference type="AlphaFoldDB" id="A0A9X2CWY6"/>
<sequence length="194" mass="23034">MSIGNQINMVQHSHLNEAFLNCPYEYYDHEFRKVAVEYNWKQAVQSTVNEIVRAYVVTPKLMRSNVYILRLISDYWARLDRDIFHSIQQFLSISAVVVDHLLSFLINNKESFHTCNESFKHCAIDYVTTHEVGHHQEAIVLEKMLLEVDEHLLHTYYDVAKRYYYEKNGHLPNQIEVIDLFNAKRYVHFPKLNG</sequence>
<evidence type="ECO:0000313" key="2">
    <source>
        <dbReference type="Proteomes" id="UP001139150"/>
    </source>
</evidence>
<protein>
    <submittedName>
        <fullName evidence="1">Uncharacterized protein</fullName>
    </submittedName>
</protein>
<dbReference type="Proteomes" id="UP001139150">
    <property type="component" value="Unassembled WGS sequence"/>
</dbReference>
<keyword evidence="2" id="KW-1185">Reference proteome</keyword>
<dbReference type="RefSeq" id="WP_250098498.1">
    <property type="nucleotide sequence ID" value="NZ_JAKRYL010000034.1"/>
</dbReference>
<reference evidence="1" key="1">
    <citation type="submission" date="2022-02" db="EMBL/GenBank/DDBJ databases">
        <title>Halalkalibacter sp. nov. isolated from Lonar Lake, India.</title>
        <authorList>
            <person name="Joshi A."/>
            <person name="Thite S."/>
            <person name="Lodha T."/>
        </authorList>
    </citation>
    <scope>NUCLEOTIDE SEQUENCE</scope>
    <source>
        <strain evidence="1">MEB205</strain>
    </source>
</reference>
<evidence type="ECO:0000313" key="1">
    <source>
        <dbReference type="EMBL" id="MCL7749642.1"/>
    </source>
</evidence>
<proteinExistence type="predicted"/>
<organism evidence="1 2">
    <name type="scientific">Halalkalibacter alkaliphilus</name>
    <dbReference type="NCBI Taxonomy" id="2917993"/>
    <lineage>
        <taxon>Bacteria</taxon>
        <taxon>Bacillati</taxon>
        <taxon>Bacillota</taxon>
        <taxon>Bacilli</taxon>
        <taxon>Bacillales</taxon>
        <taxon>Bacillaceae</taxon>
        <taxon>Halalkalibacter</taxon>
    </lineage>
</organism>
<name>A0A9X2CWY6_9BACI</name>
<accession>A0A9X2CWY6</accession>